<evidence type="ECO:0000313" key="2">
    <source>
        <dbReference type="Proteomes" id="UP000305888"/>
    </source>
</evidence>
<name>A0A5B8FGL1_9RHOB</name>
<gene>
    <name evidence="1" type="ORF">FDP22_03925</name>
</gene>
<keyword evidence="2" id="KW-1185">Reference proteome</keyword>
<proteinExistence type="predicted"/>
<evidence type="ECO:0000313" key="1">
    <source>
        <dbReference type="EMBL" id="QDL91008.1"/>
    </source>
</evidence>
<dbReference type="KEGG" id="ppru:FDP22_03925"/>
<dbReference type="AlphaFoldDB" id="A0A5B8FGL1"/>
<reference evidence="1 2" key="1">
    <citation type="submission" date="2019-06" db="EMBL/GenBank/DDBJ databases">
        <title>Genome sequence of Rhodobacteraceae bacterium D4M1.</title>
        <authorList>
            <person name="Cao J."/>
        </authorList>
    </citation>
    <scope>NUCLEOTIDE SEQUENCE [LARGE SCALE GENOMIC DNA]</scope>
    <source>
        <strain evidence="1 2">D4M1</strain>
    </source>
</reference>
<accession>A0A5B8FGL1</accession>
<sequence>MTIHSETPSIAELYARWAEMWIRAEGEDLDEQETLARLAEMEAQALAIPSRSAADVLLKVRMGMLNSRGTMNKPVALALLNEAERALGPDPLTGATPPRMRVGSAYGAALAGLSPENVAIARDYVAWLHHESRIALYHFAPGGGVLYTGAERWAFDALHDPALMVSRMLPVLEAAGIRPSAA</sequence>
<dbReference type="EMBL" id="CP040818">
    <property type="protein sequence ID" value="QDL91008.1"/>
    <property type="molecule type" value="Genomic_DNA"/>
</dbReference>
<protein>
    <submittedName>
        <fullName evidence="1">Uncharacterized protein</fullName>
    </submittedName>
</protein>
<dbReference type="RefSeq" id="WP_138578443.1">
    <property type="nucleotide sequence ID" value="NZ_CP040818.1"/>
</dbReference>
<dbReference type="Proteomes" id="UP000305888">
    <property type="component" value="Chromosome"/>
</dbReference>
<organism evidence="1 2">
    <name type="scientific">Paroceanicella profunda</name>
    <dbReference type="NCBI Taxonomy" id="2579971"/>
    <lineage>
        <taxon>Bacteria</taxon>
        <taxon>Pseudomonadati</taxon>
        <taxon>Pseudomonadota</taxon>
        <taxon>Alphaproteobacteria</taxon>
        <taxon>Rhodobacterales</taxon>
        <taxon>Paracoccaceae</taxon>
        <taxon>Paroceanicella</taxon>
    </lineage>
</organism>